<dbReference type="AlphaFoldDB" id="A0A078MQV3"/>
<proteinExistence type="predicted"/>
<dbReference type="PATRIC" id="fig|1461584.3.peg.506"/>
<keyword evidence="1" id="KW-1133">Transmembrane helix</keyword>
<organism evidence="2">
    <name type="scientific">Arthrobacter saudimassiliensis</name>
    <dbReference type="NCBI Taxonomy" id="1461584"/>
    <lineage>
        <taxon>Bacteria</taxon>
        <taxon>Bacillati</taxon>
        <taxon>Actinomycetota</taxon>
        <taxon>Actinomycetes</taxon>
        <taxon>Micrococcales</taxon>
        <taxon>Micrococcaceae</taxon>
        <taxon>Arthrobacter</taxon>
    </lineage>
</organism>
<keyword evidence="1" id="KW-0812">Transmembrane</keyword>
<reference evidence="2" key="1">
    <citation type="submission" date="2014-07" db="EMBL/GenBank/DDBJ databases">
        <authorList>
            <person name="Urmite Genomes Urmite Genomes"/>
        </authorList>
    </citation>
    <scope>NUCLEOTIDE SEQUENCE</scope>
    <source>
        <strain evidence="2">11W110_air</strain>
    </source>
</reference>
<accession>A0A078MQV3</accession>
<sequence>MYGWIFRRLPGPLWVRILTAVLLAAAAVLALMTYVFPWLAEFSFLSPFTDSTIEGS</sequence>
<name>A0A078MQV3_9MICC</name>
<gene>
    <name evidence="2" type="ORF">BN1051_00515</name>
</gene>
<evidence type="ECO:0000256" key="1">
    <source>
        <dbReference type="SAM" id="Phobius"/>
    </source>
</evidence>
<protein>
    <submittedName>
        <fullName evidence="2">Uncharacterized protein</fullName>
    </submittedName>
</protein>
<evidence type="ECO:0000313" key="2">
    <source>
        <dbReference type="EMBL" id="CEA07201.1"/>
    </source>
</evidence>
<keyword evidence="1" id="KW-0472">Membrane</keyword>
<dbReference type="EMBL" id="LN483070">
    <property type="protein sequence ID" value="CEA07201.1"/>
    <property type="molecule type" value="Genomic_DNA"/>
</dbReference>
<feature type="transmembrane region" description="Helical" evidence="1">
    <location>
        <begin position="12"/>
        <end position="36"/>
    </location>
</feature>